<dbReference type="Proteomes" id="UP001281410">
    <property type="component" value="Unassembled WGS sequence"/>
</dbReference>
<accession>A0AAE0DWW1</accession>
<feature type="chain" id="PRO_5042211905" description="Reverse transcriptase zinc-binding domain-containing protein" evidence="1">
    <location>
        <begin position="20"/>
        <end position="105"/>
    </location>
</feature>
<protein>
    <recommendedName>
        <fullName evidence="2">Reverse transcriptase zinc-binding domain-containing protein</fullName>
    </recommendedName>
</protein>
<dbReference type="InterPro" id="IPR026960">
    <property type="entry name" value="RVT-Znf"/>
</dbReference>
<dbReference type="AlphaFoldDB" id="A0AAE0DWW1"/>
<keyword evidence="4" id="KW-1185">Reference proteome</keyword>
<evidence type="ECO:0000259" key="2">
    <source>
        <dbReference type="Pfam" id="PF13966"/>
    </source>
</evidence>
<name>A0AAE0DWW1_9ROSI</name>
<dbReference type="Pfam" id="PF13966">
    <property type="entry name" value="zf-RVT"/>
    <property type="match status" value="1"/>
</dbReference>
<gene>
    <name evidence="3" type="ORF">Dsin_025201</name>
</gene>
<dbReference type="EMBL" id="JANJYJ010000008">
    <property type="protein sequence ID" value="KAK3193891.1"/>
    <property type="molecule type" value="Genomic_DNA"/>
</dbReference>
<evidence type="ECO:0000313" key="3">
    <source>
        <dbReference type="EMBL" id="KAK3193891.1"/>
    </source>
</evidence>
<keyword evidence="1" id="KW-0732">Signal</keyword>
<organism evidence="3 4">
    <name type="scientific">Dipteronia sinensis</name>
    <dbReference type="NCBI Taxonomy" id="43782"/>
    <lineage>
        <taxon>Eukaryota</taxon>
        <taxon>Viridiplantae</taxon>
        <taxon>Streptophyta</taxon>
        <taxon>Embryophyta</taxon>
        <taxon>Tracheophyta</taxon>
        <taxon>Spermatophyta</taxon>
        <taxon>Magnoliopsida</taxon>
        <taxon>eudicotyledons</taxon>
        <taxon>Gunneridae</taxon>
        <taxon>Pentapetalae</taxon>
        <taxon>rosids</taxon>
        <taxon>malvids</taxon>
        <taxon>Sapindales</taxon>
        <taxon>Sapindaceae</taxon>
        <taxon>Hippocastanoideae</taxon>
        <taxon>Acereae</taxon>
        <taxon>Dipteronia</taxon>
    </lineage>
</organism>
<feature type="domain" description="Reverse transcriptase zinc-binding" evidence="2">
    <location>
        <begin position="3"/>
        <end position="68"/>
    </location>
</feature>
<evidence type="ECO:0000313" key="4">
    <source>
        <dbReference type="Proteomes" id="UP001281410"/>
    </source>
</evidence>
<comment type="caution">
    <text evidence="3">The sequence shown here is derived from an EMBL/GenBank/DDBJ whole genome shotgun (WGS) entry which is preliminary data.</text>
</comment>
<evidence type="ECO:0000256" key="1">
    <source>
        <dbReference type="SAM" id="SignalP"/>
    </source>
</evidence>
<proteinExistence type="predicted"/>
<reference evidence="3" key="1">
    <citation type="journal article" date="2023" name="Plant J.">
        <title>Genome sequences and population genomics provide insights into the demographic history, inbreeding, and mutation load of two 'living fossil' tree species of Dipteronia.</title>
        <authorList>
            <person name="Feng Y."/>
            <person name="Comes H.P."/>
            <person name="Chen J."/>
            <person name="Zhu S."/>
            <person name="Lu R."/>
            <person name="Zhang X."/>
            <person name="Li P."/>
            <person name="Qiu J."/>
            <person name="Olsen K.M."/>
            <person name="Qiu Y."/>
        </authorList>
    </citation>
    <scope>NUCLEOTIDE SEQUENCE</scope>
    <source>
        <strain evidence="3">NBL</strain>
    </source>
</reference>
<feature type="signal peptide" evidence="1">
    <location>
        <begin position="1"/>
        <end position="19"/>
    </location>
</feature>
<sequence>MHRWWNSLWNMCLPPKVRVFVWRAYHNALPSLESLWKRTIVDLPRCSRCKANGESSTHSPFDCKAARKSGRELALAICWLRSEISLFWMSIKCLLPRRPGWYRGF</sequence>